<dbReference type="PANTHER" id="PTHR46124:SF2">
    <property type="entry name" value="D-AMINOACYL-TRNA DEACYLASE"/>
    <property type="match status" value="1"/>
</dbReference>
<sequence>MAIDSHMHLNSSVLENVQKHIEDIIKNQTIRNVINVGLNIKTSKESTLTSIKNPKFYSAIGIHPLYTDQQNIDYLYKLAYNDKVITIGKIGLDSSKDNFNEQKDYLKK</sequence>
<dbReference type="InterPro" id="IPR001130">
    <property type="entry name" value="TatD-like"/>
</dbReference>
<organism evidence="1 2">
    <name type="scientific">Candidatus Aphodocola excrementigallinarum</name>
    <dbReference type="NCBI Taxonomy" id="2840670"/>
    <lineage>
        <taxon>Bacteria</taxon>
        <taxon>Bacillati</taxon>
        <taxon>Bacillota</taxon>
        <taxon>Bacilli</taxon>
        <taxon>Candidatus Aphodocola</taxon>
    </lineage>
</organism>
<keyword evidence="1" id="KW-0378">Hydrolase</keyword>
<dbReference type="AlphaFoldDB" id="A0A9D1IRJ8"/>
<name>A0A9D1IRJ8_9FIRM</name>
<dbReference type="GO" id="GO:0016788">
    <property type="term" value="F:hydrolase activity, acting on ester bonds"/>
    <property type="evidence" value="ECO:0007669"/>
    <property type="project" value="InterPro"/>
</dbReference>
<dbReference type="GO" id="GO:0005829">
    <property type="term" value="C:cytosol"/>
    <property type="evidence" value="ECO:0007669"/>
    <property type="project" value="TreeGrafter"/>
</dbReference>
<evidence type="ECO:0000313" key="1">
    <source>
        <dbReference type="EMBL" id="HIU40819.1"/>
    </source>
</evidence>
<evidence type="ECO:0000313" key="2">
    <source>
        <dbReference type="Proteomes" id="UP000824074"/>
    </source>
</evidence>
<dbReference type="Pfam" id="PF01026">
    <property type="entry name" value="TatD_DNase"/>
    <property type="match status" value="1"/>
</dbReference>
<dbReference type="InterPro" id="IPR032466">
    <property type="entry name" value="Metal_Hydrolase"/>
</dbReference>
<dbReference type="Proteomes" id="UP000824074">
    <property type="component" value="Unassembled WGS sequence"/>
</dbReference>
<reference evidence="1" key="1">
    <citation type="submission" date="2020-10" db="EMBL/GenBank/DDBJ databases">
        <authorList>
            <person name="Gilroy R."/>
        </authorList>
    </citation>
    <scope>NUCLEOTIDE SEQUENCE</scope>
    <source>
        <strain evidence="1">CHK193-30670</strain>
    </source>
</reference>
<reference evidence="1" key="2">
    <citation type="journal article" date="2021" name="PeerJ">
        <title>Extensive microbial diversity within the chicken gut microbiome revealed by metagenomics and culture.</title>
        <authorList>
            <person name="Gilroy R."/>
            <person name="Ravi A."/>
            <person name="Getino M."/>
            <person name="Pursley I."/>
            <person name="Horton D.L."/>
            <person name="Alikhan N.F."/>
            <person name="Baker D."/>
            <person name="Gharbi K."/>
            <person name="Hall N."/>
            <person name="Watson M."/>
            <person name="Adriaenssens E.M."/>
            <person name="Foster-Nyarko E."/>
            <person name="Jarju S."/>
            <person name="Secka A."/>
            <person name="Antonio M."/>
            <person name="Oren A."/>
            <person name="Chaudhuri R.R."/>
            <person name="La Ragione R."/>
            <person name="Hildebrand F."/>
            <person name="Pallen M.J."/>
        </authorList>
    </citation>
    <scope>NUCLEOTIDE SEQUENCE</scope>
    <source>
        <strain evidence="1">CHK193-30670</strain>
    </source>
</reference>
<accession>A0A9D1IRJ8</accession>
<dbReference type="EMBL" id="DVMT01000059">
    <property type="protein sequence ID" value="HIU40819.1"/>
    <property type="molecule type" value="Genomic_DNA"/>
</dbReference>
<comment type="caution">
    <text evidence="1">The sequence shown here is derived from an EMBL/GenBank/DDBJ whole genome shotgun (WGS) entry which is preliminary data.</text>
</comment>
<dbReference type="Gene3D" id="3.20.20.140">
    <property type="entry name" value="Metal-dependent hydrolases"/>
    <property type="match status" value="1"/>
</dbReference>
<dbReference type="PANTHER" id="PTHR46124">
    <property type="entry name" value="D-AMINOACYL-TRNA DEACYLASE"/>
    <property type="match status" value="1"/>
</dbReference>
<dbReference type="SUPFAM" id="SSF51556">
    <property type="entry name" value="Metallo-dependent hydrolases"/>
    <property type="match status" value="1"/>
</dbReference>
<proteinExistence type="predicted"/>
<protein>
    <submittedName>
        <fullName evidence="1">TatD family hydrolase</fullName>
    </submittedName>
</protein>
<gene>
    <name evidence="1" type="ORF">IAB68_05935</name>
</gene>